<dbReference type="EMBL" id="JAZAVJ010000007">
    <property type="protein sequence ID" value="KAK7423865.1"/>
    <property type="molecule type" value="Genomic_DNA"/>
</dbReference>
<reference evidence="2 3" key="1">
    <citation type="journal article" date="2025" name="Microbiol. Resour. Announc.">
        <title>Draft genome sequences for Neonectria magnoliae and Neonectria punicea, canker pathogens of Liriodendron tulipifera and Acer saccharum in West Virginia.</title>
        <authorList>
            <person name="Petronek H.M."/>
            <person name="Kasson M.T."/>
            <person name="Metheny A.M."/>
            <person name="Stauder C.M."/>
            <person name="Lovett B."/>
            <person name="Lynch S.C."/>
            <person name="Garnas J.R."/>
            <person name="Kasson L.R."/>
            <person name="Stajich J.E."/>
        </authorList>
    </citation>
    <scope>NUCLEOTIDE SEQUENCE [LARGE SCALE GENOMIC DNA]</scope>
    <source>
        <strain evidence="2 3">NRRL 64653</strain>
    </source>
</reference>
<proteinExistence type="predicted"/>
<organism evidence="2 3">
    <name type="scientific">Neonectria punicea</name>
    <dbReference type="NCBI Taxonomy" id="979145"/>
    <lineage>
        <taxon>Eukaryota</taxon>
        <taxon>Fungi</taxon>
        <taxon>Dikarya</taxon>
        <taxon>Ascomycota</taxon>
        <taxon>Pezizomycotina</taxon>
        <taxon>Sordariomycetes</taxon>
        <taxon>Hypocreomycetidae</taxon>
        <taxon>Hypocreales</taxon>
        <taxon>Nectriaceae</taxon>
        <taxon>Neonectria</taxon>
    </lineage>
</organism>
<sequence>MSTSTQQGTSLQVQGHVNGVPVPFDPTFALSRSLHHDDPHHRAPLGFGPPRSIAASQKRMAKIIEELAEPLK</sequence>
<accession>A0ABR1HRP1</accession>
<protein>
    <submittedName>
        <fullName evidence="2">Uncharacterized protein</fullName>
    </submittedName>
</protein>
<evidence type="ECO:0000313" key="3">
    <source>
        <dbReference type="Proteomes" id="UP001498476"/>
    </source>
</evidence>
<gene>
    <name evidence="2" type="ORF">QQX98_000736</name>
</gene>
<name>A0ABR1HRP1_9HYPO</name>
<evidence type="ECO:0000256" key="1">
    <source>
        <dbReference type="SAM" id="MobiDB-lite"/>
    </source>
</evidence>
<dbReference type="Proteomes" id="UP001498476">
    <property type="component" value="Unassembled WGS sequence"/>
</dbReference>
<keyword evidence="3" id="KW-1185">Reference proteome</keyword>
<evidence type="ECO:0000313" key="2">
    <source>
        <dbReference type="EMBL" id="KAK7423865.1"/>
    </source>
</evidence>
<comment type="caution">
    <text evidence="2">The sequence shown here is derived from an EMBL/GenBank/DDBJ whole genome shotgun (WGS) entry which is preliminary data.</text>
</comment>
<feature type="region of interest" description="Disordered" evidence="1">
    <location>
        <begin position="30"/>
        <end position="51"/>
    </location>
</feature>